<evidence type="ECO:0000256" key="1">
    <source>
        <dbReference type="SAM" id="MobiDB-lite"/>
    </source>
</evidence>
<proteinExistence type="predicted"/>
<reference evidence="2" key="1">
    <citation type="submission" date="2020-04" db="EMBL/GenBank/DDBJ databases">
        <title>Genome Assembly and Annotation of Botryosphaeria dothidea sdau 11-99, a Latent Pathogen of Apple Fruit Ring Rot in China.</title>
        <authorList>
            <person name="Yu C."/>
            <person name="Diao Y."/>
            <person name="Lu Q."/>
            <person name="Zhao J."/>
            <person name="Cui S."/>
            <person name="Peng C."/>
            <person name="He B."/>
            <person name="Liu H."/>
        </authorList>
    </citation>
    <scope>NUCLEOTIDE SEQUENCE [LARGE SCALE GENOMIC DNA]</scope>
    <source>
        <strain evidence="2">Sdau11-99</strain>
    </source>
</reference>
<feature type="region of interest" description="Disordered" evidence="1">
    <location>
        <begin position="1"/>
        <end position="32"/>
    </location>
</feature>
<organism evidence="2 3">
    <name type="scientific">Botryosphaeria dothidea</name>
    <dbReference type="NCBI Taxonomy" id="55169"/>
    <lineage>
        <taxon>Eukaryota</taxon>
        <taxon>Fungi</taxon>
        <taxon>Dikarya</taxon>
        <taxon>Ascomycota</taxon>
        <taxon>Pezizomycotina</taxon>
        <taxon>Dothideomycetes</taxon>
        <taxon>Dothideomycetes incertae sedis</taxon>
        <taxon>Botryosphaeriales</taxon>
        <taxon>Botryosphaeriaceae</taxon>
        <taxon>Botryosphaeria</taxon>
    </lineage>
</organism>
<keyword evidence="3" id="KW-1185">Reference proteome</keyword>
<sequence length="202" mass="21918">MNGIMQSVEEPGSGNAAAAAPESDNNGLGWHRGPKPEMAYQCRNLDDVLAAVQYEVQTHCQGLIPEEVSCRLQFPVAAALEYPKIRDAEAAATPLSKCTNEAIDPDPCPGYSVAAAMSNFFDAKEKLQYQRVVARTIIAAIGAADGFKYSERRASDMAKGDGYRFSYVCRDSLQNKDRRVNRGQVDGEVVGPGMDFVAVLHL</sequence>
<dbReference type="OrthoDB" id="3251668at2759"/>
<accession>A0A8H4J6E3</accession>
<gene>
    <name evidence="2" type="ORF">GTA08_BOTSDO00910</name>
</gene>
<name>A0A8H4J6E3_9PEZI</name>
<protein>
    <submittedName>
        <fullName evidence="2">C6 finger domain</fullName>
    </submittedName>
</protein>
<dbReference type="AlphaFoldDB" id="A0A8H4J6E3"/>
<evidence type="ECO:0000313" key="2">
    <source>
        <dbReference type="EMBL" id="KAF4313591.1"/>
    </source>
</evidence>
<dbReference type="Proteomes" id="UP000572817">
    <property type="component" value="Unassembled WGS sequence"/>
</dbReference>
<comment type="caution">
    <text evidence="2">The sequence shown here is derived from an EMBL/GenBank/DDBJ whole genome shotgun (WGS) entry which is preliminary data.</text>
</comment>
<evidence type="ECO:0000313" key="3">
    <source>
        <dbReference type="Proteomes" id="UP000572817"/>
    </source>
</evidence>
<dbReference type="EMBL" id="WWBZ02000001">
    <property type="protein sequence ID" value="KAF4313591.1"/>
    <property type="molecule type" value="Genomic_DNA"/>
</dbReference>